<name>A0A8C1RJD4_CYPCA</name>
<evidence type="ECO:0000313" key="2">
    <source>
        <dbReference type="Ensembl" id="ENSCCRP00010116136.1"/>
    </source>
</evidence>
<dbReference type="GO" id="GO:0003676">
    <property type="term" value="F:nucleic acid binding"/>
    <property type="evidence" value="ECO:0007669"/>
    <property type="project" value="InterPro"/>
</dbReference>
<feature type="domain" description="Integrase catalytic" evidence="1">
    <location>
        <begin position="1"/>
        <end position="90"/>
    </location>
</feature>
<dbReference type="InterPro" id="IPR012337">
    <property type="entry name" value="RNaseH-like_sf"/>
</dbReference>
<accession>A0A8C1RJD4</accession>
<dbReference type="PANTHER" id="PTHR37984">
    <property type="entry name" value="PROTEIN CBG26694"/>
    <property type="match status" value="1"/>
</dbReference>
<dbReference type="GO" id="GO:0015074">
    <property type="term" value="P:DNA integration"/>
    <property type="evidence" value="ECO:0007669"/>
    <property type="project" value="InterPro"/>
</dbReference>
<proteinExistence type="predicted"/>
<reference evidence="2" key="1">
    <citation type="submission" date="2025-08" db="UniProtKB">
        <authorList>
            <consortium name="Ensembl"/>
        </authorList>
    </citation>
    <scope>IDENTIFICATION</scope>
</reference>
<dbReference type="PANTHER" id="PTHR37984:SF15">
    <property type="entry name" value="INTEGRASE CATALYTIC DOMAIN-CONTAINING PROTEIN"/>
    <property type="match status" value="1"/>
</dbReference>
<dbReference type="AlphaFoldDB" id="A0A8C1RJD4"/>
<evidence type="ECO:0000259" key="1">
    <source>
        <dbReference type="PROSITE" id="PS50994"/>
    </source>
</evidence>
<keyword evidence="3" id="KW-1185">Reference proteome</keyword>
<dbReference type="Pfam" id="PF22938">
    <property type="entry name" value="Integrase_p58_C"/>
    <property type="match status" value="1"/>
</dbReference>
<dbReference type="Gene3D" id="3.30.420.10">
    <property type="entry name" value="Ribonuclease H-like superfamily/Ribonuclease H"/>
    <property type="match status" value="1"/>
</dbReference>
<reference evidence="2" key="2">
    <citation type="submission" date="2025-09" db="UniProtKB">
        <authorList>
            <consortium name="Ensembl"/>
        </authorList>
    </citation>
    <scope>IDENTIFICATION</scope>
</reference>
<dbReference type="InterPro" id="IPR001584">
    <property type="entry name" value="Integrase_cat-core"/>
</dbReference>
<dbReference type="InterPro" id="IPR043502">
    <property type="entry name" value="DNA/RNA_pol_sf"/>
</dbReference>
<dbReference type="InterPro" id="IPR054465">
    <property type="entry name" value="Integrase_p58-like_C"/>
</dbReference>
<dbReference type="SUPFAM" id="SSF56672">
    <property type="entry name" value="DNA/RNA polymerases"/>
    <property type="match status" value="1"/>
</dbReference>
<dbReference type="InterPro" id="IPR050951">
    <property type="entry name" value="Retrovirus_Pol_polyprotein"/>
</dbReference>
<dbReference type="InterPro" id="IPR036397">
    <property type="entry name" value="RNaseH_sf"/>
</dbReference>
<evidence type="ECO:0000313" key="3">
    <source>
        <dbReference type="Proteomes" id="UP000694427"/>
    </source>
</evidence>
<dbReference type="Gene3D" id="3.10.10.10">
    <property type="entry name" value="HIV Type 1 Reverse Transcriptase, subunit A, domain 1"/>
    <property type="match status" value="1"/>
</dbReference>
<dbReference type="Proteomes" id="UP000694427">
    <property type="component" value="Unplaced"/>
</dbReference>
<dbReference type="PROSITE" id="PS50994">
    <property type="entry name" value="INTEGRASE"/>
    <property type="match status" value="1"/>
</dbReference>
<dbReference type="SUPFAM" id="SSF53098">
    <property type="entry name" value="Ribonuclease H-like"/>
    <property type="match status" value="1"/>
</dbReference>
<sequence>MDQGTNFTSSLFSQVLKEFAVKHQLSSAYHPESQEALDRFPQTFKTMLRAFCVETGRDWDEGLPMLMFAIRETIQDSLGFCPADLVFGHTVRGPLKLLKEKILEETSPSVSVLEYVSQVREQLHRLGEIAKKNLTVAQSKMKRIYDIQSEYRSFQPGDSVLVLLPIPGSSLQARFSGPYVVDAKLSDTDYVIRAPECKHKTCVCHINMLKPYVKRVVENTESVPLAVVAKMPSVSCEDDDLGARVETILCARLSNSELLLNIERHLDYLSEGHHKNIVSLIHEFPSLFADNLSQTNVLFHDIDVMIAAPIKQHPYRVNPLKREMMRKEVNYLLEQGLAATSLSPWSLPCFFCAEVRWYLSILH</sequence>
<dbReference type="OMA" id="IRAPECK"/>
<protein>
    <recommendedName>
        <fullName evidence="1">Integrase catalytic domain-containing protein</fullName>
    </recommendedName>
</protein>
<dbReference type="Ensembl" id="ENSCCRT00010129075.1">
    <property type="protein sequence ID" value="ENSCCRP00010116136.1"/>
    <property type="gene ID" value="ENSCCRG00010050952.1"/>
</dbReference>
<organism evidence="2 3">
    <name type="scientific">Cyprinus carpio</name>
    <name type="common">Common carp</name>
    <dbReference type="NCBI Taxonomy" id="7962"/>
    <lineage>
        <taxon>Eukaryota</taxon>
        <taxon>Metazoa</taxon>
        <taxon>Chordata</taxon>
        <taxon>Craniata</taxon>
        <taxon>Vertebrata</taxon>
        <taxon>Euteleostomi</taxon>
        <taxon>Actinopterygii</taxon>
        <taxon>Neopterygii</taxon>
        <taxon>Teleostei</taxon>
        <taxon>Ostariophysi</taxon>
        <taxon>Cypriniformes</taxon>
        <taxon>Cyprinidae</taxon>
        <taxon>Cyprininae</taxon>
        <taxon>Cyprinus</taxon>
    </lineage>
</organism>